<dbReference type="InterPro" id="IPR005025">
    <property type="entry name" value="FMN_Rdtase-like_dom"/>
</dbReference>
<feature type="domain" description="NADPH-dependent FMN reductase-like" evidence="2">
    <location>
        <begin position="12"/>
        <end position="92"/>
    </location>
</feature>
<keyword evidence="4" id="KW-1185">Reference proteome</keyword>
<gene>
    <name evidence="3" type="ORF">HF200_05290</name>
</gene>
<sequence length="120" mass="11981">MSTAAWSPVALAVVSAGVGRPGPTRLLADRVAEAVCRALAAGGARADVEVVELHRLAVDLAHHTTHGRVGLDLREAIAAVVAADGLVVATPVVAAPHAQAAPPGSAAPPPPPVRGRHRTA</sequence>
<dbReference type="Proteomes" id="UP000744032">
    <property type="component" value="Unassembled WGS sequence"/>
</dbReference>
<protein>
    <recommendedName>
        <fullName evidence="2">NADPH-dependent FMN reductase-like domain-containing protein</fullName>
    </recommendedName>
</protein>
<comment type="caution">
    <text evidence="3">The sequence shown here is derived from an EMBL/GenBank/DDBJ whole genome shotgun (WGS) entry which is preliminary data.</text>
</comment>
<evidence type="ECO:0000313" key="4">
    <source>
        <dbReference type="Proteomes" id="UP000744032"/>
    </source>
</evidence>
<dbReference type="Pfam" id="PF03358">
    <property type="entry name" value="FMN_red"/>
    <property type="match status" value="1"/>
</dbReference>
<evidence type="ECO:0000259" key="2">
    <source>
        <dbReference type="Pfam" id="PF03358"/>
    </source>
</evidence>
<dbReference type="EMBL" id="JAAXMD010000027">
    <property type="protein sequence ID" value="NKQ23895.1"/>
    <property type="molecule type" value="Genomic_DNA"/>
</dbReference>
<evidence type="ECO:0000313" key="3">
    <source>
        <dbReference type="EMBL" id="NKQ23895.1"/>
    </source>
</evidence>
<proteinExistence type="predicted"/>
<dbReference type="RefSeq" id="WP_168372549.1">
    <property type="nucleotide sequence ID" value="NZ_JAAXMD010000027.1"/>
</dbReference>
<reference evidence="3 4" key="1">
    <citation type="submission" date="2020-04" db="EMBL/GenBank/DDBJ databases">
        <title>Genome sequence of Streptomyces galbus strain I339.</title>
        <authorList>
            <person name="Silva E.A.N."/>
            <person name="Merces M."/>
            <person name="Castelo Branco A.P.O.T."/>
            <person name="Vasconcelos P.C."/>
            <person name="Costa N.P."/>
            <person name="Marinho G.C.S."/>
            <person name="Oliveira C.J.B."/>
            <person name="Araujo D."/>
            <person name="Rodrigues Junior V.S."/>
            <person name="Almeida R."/>
            <person name="Silva Filho U.R."/>
            <person name="Andrade A.S.A."/>
            <person name="Cibulski S.P."/>
        </authorList>
    </citation>
    <scope>NUCLEOTIDE SEQUENCE [LARGE SCALE GENOMIC DNA]</scope>
    <source>
        <strain evidence="3 4">I339</strain>
    </source>
</reference>
<dbReference type="Gene3D" id="3.40.50.360">
    <property type="match status" value="1"/>
</dbReference>
<dbReference type="InterPro" id="IPR029039">
    <property type="entry name" value="Flavoprotein-like_sf"/>
</dbReference>
<organism evidence="3 4">
    <name type="scientific">Streptomyces galbus</name>
    <dbReference type="NCBI Taxonomy" id="33898"/>
    <lineage>
        <taxon>Bacteria</taxon>
        <taxon>Bacillati</taxon>
        <taxon>Actinomycetota</taxon>
        <taxon>Actinomycetes</taxon>
        <taxon>Kitasatosporales</taxon>
        <taxon>Streptomycetaceae</taxon>
        <taxon>Streptomyces</taxon>
    </lineage>
</organism>
<feature type="region of interest" description="Disordered" evidence="1">
    <location>
        <begin position="97"/>
        <end position="120"/>
    </location>
</feature>
<accession>A0ABX1IFB3</accession>
<evidence type="ECO:0000256" key="1">
    <source>
        <dbReference type="SAM" id="MobiDB-lite"/>
    </source>
</evidence>
<name>A0ABX1IFB3_STRGB</name>
<dbReference type="SUPFAM" id="SSF52218">
    <property type="entry name" value="Flavoproteins"/>
    <property type="match status" value="1"/>
</dbReference>